<keyword evidence="2 10" id="KW-0963">Cytoplasm</keyword>
<evidence type="ECO:0000256" key="9">
    <source>
        <dbReference type="ARBA" id="ARBA00023134"/>
    </source>
</evidence>
<comment type="subcellular location">
    <subcellularLocation>
        <location evidence="10">Cytoplasm</location>
    </subcellularLocation>
</comment>
<evidence type="ECO:0000256" key="7">
    <source>
        <dbReference type="ARBA" id="ARBA00022842"/>
    </source>
</evidence>
<evidence type="ECO:0000313" key="13">
    <source>
        <dbReference type="EMBL" id="PPE05922.1"/>
    </source>
</evidence>
<dbReference type="Gene3D" id="3.40.50.300">
    <property type="entry name" value="P-loop containing nucleotide triphosphate hydrolases"/>
    <property type="match status" value="1"/>
</dbReference>
<evidence type="ECO:0000256" key="8">
    <source>
        <dbReference type="ARBA" id="ARBA00022958"/>
    </source>
</evidence>
<dbReference type="Gene3D" id="3.30.1360.120">
    <property type="entry name" value="Probable tRNA modification gtpase trme, domain 1"/>
    <property type="match status" value="1"/>
</dbReference>
<comment type="function">
    <text evidence="10">Exhibits a very high intrinsic GTPase hydrolysis rate. Involved in the addition of a carboxymethylaminomethyl (cmnm) group at the wobble position (U34) of certain tRNAs, forming tRNA-cmnm(5)s(2)U34.</text>
</comment>
<feature type="binding site" evidence="10">
    <location>
        <begin position="228"/>
        <end position="233"/>
    </location>
    <ligand>
        <name>GTP</name>
        <dbReference type="ChEBI" id="CHEBI:37565"/>
    </ligand>
</feature>
<dbReference type="CDD" id="cd14858">
    <property type="entry name" value="TrmE_N"/>
    <property type="match status" value="1"/>
</dbReference>
<dbReference type="GO" id="GO:0030488">
    <property type="term" value="P:tRNA methylation"/>
    <property type="evidence" value="ECO:0007669"/>
    <property type="project" value="TreeGrafter"/>
</dbReference>
<dbReference type="SUPFAM" id="SSF52540">
    <property type="entry name" value="P-loop containing nucleoside triphosphate hydrolases"/>
    <property type="match status" value="1"/>
</dbReference>
<comment type="subunit">
    <text evidence="10">Homodimer. Heterotetramer of two MnmE and two MnmG subunits.</text>
</comment>
<feature type="binding site" evidence="10">
    <location>
        <position position="232"/>
    </location>
    <ligand>
        <name>Mg(2+)</name>
        <dbReference type="ChEBI" id="CHEBI:18420"/>
    </ligand>
</feature>
<comment type="caution">
    <text evidence="10">Lacks conserved residue(s) required for the propagation of feature annotation.</text>
</comment>
<dbReference type="EMBL" id="PHNE01000001">
    <property type="protein sequence ID" value="PPE05922.1"/>
    <property type="molecule type" value="Genomic_DNA"/>
</dbReference>
<keyword evidence="7 10" id="KW-0460">Magnesium</keyword>
<dbReference type="InterPro" id="IPR027368">
    <property type="entry name" value="MnmE_dom2"/>
</dbReference>
<dbReference type="PROSITE" id="PS51709">
    <property type="entry name" value="G_TRME"/>
    <property type="match status" value="1"/>
</dbReference>
<evidence type="ECO:0000256" key="2">
    <source>
        <dbReference type="ARBA" id="ARBA00022490"/>
    </source>
</evidence>
<feature type="binding site" evidence="10">
    <location>
        <position position="252"/>
    </location>
    <ligand>
        <name>K(+)</name>
        <dbReference type="ChEBI" id="CHEBI:29103"/>
    </ligand>
</feature>
<dbReference type="EC" id="3.6.-.-" evidence="10"/>
<proteinExistence type="inferred from homology"/>
<feature type="binding site" evidence="10">
    <location>
        <begin position="247"/>
        <end position="253"/>
    </location>
    <ligand>
        <name>GTP</name>
        <dbReference type="ChEBI" id="CHEBI:37565"/>
    </ligand>
</feature>
<comment type="cofactor">
    <cofactor evidence="10">
        <name>K(+)</name>
        <dbReference type="ChEBI" id="CHEBI:29103"/>
    </cofactor>
    <text evidence="10">Binds 1 potassium ion per subunit.</text>
</comment>
<dbReference type="Pfam" id="PF01926">
    <property type="entry name" value="MMR_HSR1"/>
    <property type="match status" value="1"/>
</dbReference>
<feature type="binding site" evidence="10">
    <location>
        <begin position="332"/>
        <end position="335"/>
    </location>
    <ligand>
        <name>GTP</name>
        <dbReference type="ChEBI" id="CHEBI:37565"/>
    </ligand>
</feature>
<feature type="binding site" evidence="10">
    <location>
        <position position="82"/>
    </location>
    <ligand>
        <name>(6S)-5-formyl-5,6,7,8-tetrahydrofolate</name>
        <dbReference type="ChEBI" id="CHEBI:57457"/>
    </ligand>
</feature>
<evidence type="ECO:0000256" key="4">
    <source>
        <dbReference type="ARBA" id="ARBA00022723"/>
    </source>
</evidence>
<name>A0A2S5RFD6_9MOLU</name>
<dbReference type="Gene3D" id="1.20.120.430">
    <property type="entry name" value="tRNA modification GTPase MnmE domain 2"/>
    <property type="match status" value="1"/>
</dbReference>
<feature type="binding site" evidence="10">
    <location>
        <position position="228"/>
    </location>
    <ligand>
        <name>K(+)</name>
        <dbReference type="ChEBI" id="CHEBI:29103"/>
    </ligand>
</feature>
<evidence type="ECO:0000256" key="1">
    <source>
        <dbReference type="ARBA" id="ARBA00011043"/>
    </source>
</evidence>
<dbReference type="GO" id="GO:0046872">
    <property type="term" value="F:metal ion binding"/>
    <property type="evidence" value="ECO:0007669"/>
    <property type="project" value="UniProtKB-KW"/>
</dbReference>
<dbReference type="NCBIfam" id="TIGR00231">
    <property type="entry name" value="small_GTP"/>
    <property type="match status" value="1"/>
</dbReference>
<organism evidence="13 14">
    <name type="scientific">Williamsoniiplasma lucivorax</name>
    <dbReference type="NCBI Taxonomy" id="209274"/>
    <lineage>
        <taxon>Bacteria</taxon>
        <taxon>Bacillati</taxon>
        <taxon>Mycoplasmatota</taxon>
        <taxon>Mollicutes</taxon>
        <taxon>Entomoplasmatales</taxon>
        <taxon>Williamsoniiplasma</taxon>
    </lineage>
</organism>
<keyword evidence="9 10" id="KW-0342">GTP-binding</keyword>
<dbReference type="STRING" id="1399797.GCA_000518285_00956"/>
<dbReference type="InterPro" id="IPR018948">
    <property type="entry name" value="GTP-bd_TrmE_N"/>
</dbReference>
<dbReference type="GO" id="GO:0002098">
    <property type="term" value="P:tRNA wobble uridine modification"/>
    <property type="evidence" value="ECO:0007669"/>
    <property type="project" value="TreeGrafter"/>
</dbReference>
<evidence type="ECO:0000256" key="10">
    <source>
        <dbReference type="HAMAP-Rule" id="MF_00379"/>
    </source>
</evidence>
<keyword evidence="6 10" id="KW-0378">Hydrolase</keyword>
<evidence type="ECO:0000313" key="14">
    <source>
        <dbReference type="Proteomes" id="UP000237865"/>
    </source>
</evidence>
<feature type="domain" description="TrmE-type G" evidence="12">
    <location>
        <begin position="218"/>
        <end position="374"/>
    </location>
</feature>
<dbReference type="Pfam" id="PF12631">
    <property type="entry name" value="MnmE_helical"/>
    <property type="match status" value="1"/>
</dbReference>
<dbReference type="InterPro" id="IPR004520">
    <property type="entry name" value="GTPase_MnmE"/>
</dbReference>
<gene>
    <name evidence="10 13" type="primary">trmE</name>
    <name evidence="10" type="synonym">mnmE</name>
    <name evidence="13" type="ORF">ELUCI_v1c02130</name>
</gene>
<sequence>MGINVIDTIVAPATNISTQAIALIRISGDDAFKIFNQIASKPVPHKGGIYLRKLYEQDQLVDEVVVNAYVAPRSFTGENVIEIACHGGVLNTNRIIKLILNNGARMALKGEFSQRSFLNNKINLIQAEGINDLIHATNDLALKIGVDNMSGAHNKAILDLKARVMDIISRIQVLIDYPEYDDVEGSSNQELIDALININILVNNLLTRSQMASKSIEGIKTAIVGKTNVGKSSLLNALISEDKAIVTDVHGTTRDIVEGVINLSGVTLNLIDTAGIRQTKDVVELIGIKKSKDYLNQAELVLFVVDYQQLNDLENIEIFNLLKNKNYILIVNKADQLNDQQQNEIIQKHPDAIFTSALKDDINQLINKIKEKYNNDELLKSDELILININQINLIEQIKLKLETALNNINNYLPVDIINIDLYDAWGLLGELTGEQIEDEIIDNIFRKYCLGK</sequence>
<protein>
    <recommendedName>
        <fullName evidence="10">tRNA modification GTPase MnmE</fullName>
        <ecNumber evidence="10">3.6.-.-</ecNumber>
    </recommendedName>
</protein>
<dbReference type="InterPro" id="IPR025867">
    <property type="entry name" value="MnmE_helical"/>
</dbReference>
<dbReference type="InterPro" id="IPR005225">
    <property type="entry name" value="Small_GTP-bd"/>
</dbReference>
<evidence type="ECO:0000256" key="11">
    <source>
        <dbReference type="RuleBase" id="RU003313"/>
    </source>
</evidence>
<dbReference type="InterPro" id="IPR031168">
    <property type="entry name" value="G_TrmE"/>
</dbReference>
<dbReference type="FunFam" id="3.40.50.300:FF:001376">
    <property type="entry name" value="tRNA modification GTPase MnmE"/>
    <property type="match status" value="1"/>
</dbReference>
<feature type="binding site" evidence="10">
    <location>
        <position position="121"/>
    </location>
    <ligand>
        <name>(6S)-5-formyl-5,6,7,8-tetrahydrofolate</name>
        <dbReference type="ChEBI" id="CHEBI:57457"/>
    </ligand>
</feature>
<dbReference type="NCBIfam" id="TIGR00450">
    <property type="entry name" value="mnmE_trmE_thdF"/>
    <property type="match status" value="1"/>
</dbReference>
<feature type="binding site" evidence="10">
    <location>
        <position position="247"/>
    </location>
    <ligand>
        <name>K(+)</name>
        <dbReference type="ChEBI" id="CHEBI:29103"/>
    </ligand>
</feature>
<dbReference type="InterPro" id="IPR027417">
    <property type="entry name" value="P-loop_NTPase"/>
</dbReference>
<keyword evidence="4 10" id="KW-0479">Metal-binding</keyword>
<dbReference type="InterPro" id="IPR027266">
    <property type="entry name" value="TrmE/GcvT-like"/>
</dbReference>
<dbReference type="GO" id="GO:0005829">
    <property type="term" value="C:cytosol"/>
    <property type="evidence" value="ECO:0007669"/>
    <property type="project" value="TreeGrafter"/>
</dbReference>
<evidence type="ECO:0000259" key="12">
    <source>
        <dbReference type="PROSITE" id="PS51709"/>
    </source>
</evidence>
<evidence type="ECO:0000256" key="5">
    <source>
        <dbReference type="ARBA" id="ARBA00022741"/>
    </source>
</evidence>
<dbReference type="PANTHER" id="PTHR42714:SF2">
    <property type="entry name" value="TRNA MODIFICATION GTPASE GTPBP3, MITOCHONDRIAL"/>
    <property type="match status" value="1"/>
</dbReference>
<keyword evidence="14" id="KW-1185">Reference proteome</keyword>
<dbReference type="HAMAP" id="MF_00379">
    <property type="entry name" value="GTPase_MnmE"/>
    <property type="match status" value="1"/>
</dbReference>
<dbReference type="GO" id="GO:0005525">
    <property type="term" value="F:GTP binding"/>
    <property type="evidence" value="ECO:0007669"/>
    <property type="project" value="UniProtKB-UniRule"/>
</dbReference>
<evidence type="ECO:0000256" key="6">
    <source>
        <dbReference type="ARBA" id="ARBA00022801"/>
    </source>
</evidence>
<feature type="binding site" evidence="10">
    <location>
        <position position="25"/>
    </location>
    <ligand>
        <name>(6S)-5-formyl-5,6,7,8-tetrahydrofolate</name>
        <dbReference type="ChEBI" id="CHEBI:57457"/>
    </ligand>
</feature>
<feature type="binding site" evidence="10">
    <location>
        <position position="249"/>
    </location>
    <ligand>
        <name>K(+)</name>
        <dbReference type="ChEBI" id="CHEBI:29103"/>
    </ligand>
</feature>
<keyword evidence="5 10" id="KW-0547">Nucleotide-binding</keyword>
<accession>A0A2S5RFD6</accession>
<dbReference type="GO" id="GO:0003924">
    <property type="term" value="F:GTPase activity"/>
    <property type="evidence" value="ECO:0007669"/>
    <property type="project" value="UniProtKB-UniRule"/>
</dbReference>
<dbReference type="PRINTS" id="PR00449">
    <property type="entry name" value="RASTRNSFRMNG"/>
</dbReference>
<comment type="caution">
    <text evidence="13">The sequence shown here is derived from an EMBL/GenBank/DDBJ whole genome shotgun (WGS) entry which is preliminary data.</text>
</comment>
<evidence type="ECO:0000256" key="3">
    <source>
        <dbReference type="ARBA" id="ARBA00022694"/>
    </source>
</evidence>
<dbReference type="PANTHER" id="PTHR42714">
    <property type="entry name" value="TRNA MODIFICATION GTPASE GTPBP3"/>
    <property type="match status" value="1"/>
</dbReference>
<reference evidence="13 14" key="1">
    <citation type="submission" date="2017-11" db="EMBL/GenBank/DDBJ databases">
        <title>Genome sequence of Entomoplasma lucivorax PIPN-2 (ATCC 49196).</title>
        <authorList>
            <person name="Lo W.-S."/>
            <person name="Gasparich G.E."/>
            <person name="Kuo C.-H."/>
        </authorList>
    </citation>
    <scope>NUCLEOTIDE SEQUENCE [LARGE SCALE GENOMIC DNA]</scope>
    <source>
        <strain evidence="13 14">PIPN-2</strain>
    </source>
</reference>
<feature type="binding site" evidence="10">
    <location>
        <position position="253"/>
    </location>
    <ligand>
        <name>Mg(2+)</name>
        <dbReference type="ChEBI" id="CHEBI:18420"/>
    </ligand>
</feature>
<dbReference type="AlphaFoldDB" id="A0A2S5RFD6"/>
<feature type="binding site" evidence="10">
    <location>
        <position position="453"/>
    </location>
    <ligand>
        <name>(6S)-5-formyl-5,6,7,8-tetrahydrofolate</name>
        <dbReference type="ChEBI" id="CHEBI:57457"/>
    </ligand>
</feature>
<keyword evidence="8 10" id="KW-0630">Potassium</keyword>
<dbReference type="CDD" id="cd04164">
    <property type="entry name" value="trmE"/>
    <property type="match status" value="1"/>
</dbReference>
<keyword evidence="3 10" id="KW-0819">tRNA processing</keyword>
<dbReference type="Proteomes" id="UP000237865">
    <property type="component" value="Unassembled WGS sequence"/>
</dbReference>
<dbReference type="InterPro" id="IPR006073">
    <property type="entry name" value="GTP-bd"/>
</dbReference>
<dbReference type="Pfam" id="PF10396">
    <property type="entry name" value="TrmE_N"/>
    <property type="match status" value="1"/>
</dbReference>
<comment type="similarity">
    <text evidence="1 10 11">Belongs to the TRAFAC class TrmE-Era-EngA-EngB-Septin-like GTPase superfamily. TrmE GTPase family.</text>
</comment>
<feature type="binding site" evidence="10">
    <location>
        <begin position="272"/>
        <end position="275"/>
    </location>
    <ligand>
        <name>GTP</name>
        <dbReference type="ChEBI" id="CHEBI:37565"/>
    </ligand>
</feature>